<feature type="chain" id="PRO_5047379791" evidence="2">
    <location>
        <begin position="27"/>
        <end position="287"/>
    </location>
</feature>
<comment type="caution">
    <text evidence="4">The sequence shown here is derived from an EMBL/GenBank/DDBJ whole genome shotgun (WGS) entry which is preliminary data.</text>
</comment>
<proteinExistence type="predicted"/>
<dbReference type="EMBL" id="JBFRYB010000001">
    <property type="protein sequence ID" value="MEX1664153.1"/>
    <property type="molecule type" value="Genomic_DNA"/>
</dbReference>
<dbReference type="PANTHER" id="PTHR48081">
    <property type="entry name" value="AB HYDROLASE SUPERFAMILY PROTEIN C4A8.06C"/>
    <property type="match status" value="1"/>
</dbReference>
<dbReference type="GO" id="GO:0016787">
    <property type="term" value="F:hydrolase activity"/>
    <property type="evidence" value="ECO:0007669"/>
    <property type="project" value="UniProtKB-KW"/>
</dbReference>
<gene>
    <name evidence="4" type="ORF">AB4875_01570</name>
</gene>
<dbReference type="Proteomes" id="UP001557484">
    <property type="component" value="Unassembled WGS sequence"/>
</dbReference>
<feature type="domain" description="BD-FAE-like" evidence="3">
    <location>
        <begin position="42"/>
        <end position="148"/>
    </location>
</feature>
<dbReference type="PANTHER" id="PTHR48081:SF33">
    <property type="entry name" value="KYNURENINE FORMAMIDASE"/>
    <property type="match status" value="1"/>
</dbReference>
<dbReference type="InterPro" id="IPR050300">
    <property type="entry name" value="GDXG_lipolytic_enzyme"/>
</dbReference>
<dbReference type="Pfam" id="PF20434">
    <property type="entry name" value="BD-FAE"/>
    <property type="match status" value="1"/>
</dbReference>
<keyword evidence="1 4" id="KW-0378">Hydrolase</keyword>
<evidence type="ECO:0000313" key="5">
    <source>
        <dbReference type="Proteomes" id="UP001557484"/>
    </source>
</evidence>
<dbReference type="SUPFAM" id="SSF53474">
    <property type="entry name" value="alpha/beta-Hydrolases"/>
    <property type="match status" value="1"/>
</dbReference>
<organism evidence="4 5">
    <name type="scientific">Zhongshania arctica</name>
    <dbReference type="NCBI Taxonomy" id="3238302"/>
    <lineage>
        <taxon>Bacteria</taxon>
        <taxon>Pseudomonadati</taxon>
        <taxon>Pseudomonadota</taxon>
        <taxon>Gammaproteobacteria</taxon>
        <taxon>Cellvibrionales</taxon>
        <taxon>Spongiibacteraceae</taxon>
        <taxon>Zhongshania</taxon>
    </lineage>
</organism>
<evidence type="ECO:0000313" key="4">
    <source>
        <dbReference type="EMBL" id="MEX1664153.1"/>
    </source>
</evidence>
<feature type="signal peptide" evidence="2">
    <location>
        <begin position="1"/>
        <end position="26"/>
    </location>
</feature>
<dbReference type="RefSeq" id="WP_368374278.1">
    <property type="nucleotide sequence ID" value="NZ_JBFRYB010000001.1"/>
</dbReference>
<evidence type="ECO:0000259" key="3">
    <source>
        <dbReference type="Pfam" id="PF20434"/>
    </source>
</evidence>
<dbReference type="InterPro" id="IPR049492">
    <property type="entry name" value="BD-FAE-like_dom"/>
</dbReference>
<dbReference type="InterPro" id="IPR029058">
    <property type="entry name" value="AB_hydrolase_fold"/>
</dbReference>
<protein>
    <submittedName>
        <fullName evidence="4">Alpha/beta hydrolase</fullName>
    </submittedName>
</protein>
<dbReference type="Gene3D" id="3.40.50.1820">
    <property type="entry name" value="alpha/beta hydrolase"/>
    <property type="match status" value="1"/>
</dbReference>
<reference evidence="4 5" key="1">
    <citation type="journal article" date="2011" name="Int. J. Syst. Evol. Microbiol.">
        <title>Zhongshania antarctica gen. nov., sp. nov. and Zhongshania guokunii sp. nov., gammaproteobacteria respectively isolated from coastal attached (fast) ice and surface seawater of the Antarctic.</title>
        <authorList>
            <person name="Li H.J."/>
            <person name="Zhang X.Y."/>
            <person name="Chen C.X."/>
            <person name="Zhang Y.J."/>
            <person name="Gao Z.M."/>
            <person name="Yu Y."/>
            <person name="Chen X.L."/>
            <person name="Chen B."/>
            <person name="Zhang Y.Z."/>
        </authorList>
    </citation>
    <scope>NUCLEOTIDE SEQUENCE [LARGE SCALE GENOMIC DNA]</scope>
    <source>
        <strain evidence="4 5">R06B22</strain>
    </source>
</reference>
<evidence type="ECO:0000256" key="2">
    <source>
        <dbReference type="SAM" id="SignalP"/>
    </source>
</evidence>
<evidence type="ECO:0000256" key="1">
    <source>
        <dbReference type="ARBA" id="ARBA00022801"/>
    </source>
</evidence>
<keyword evidence="2" id="KW-0732">Signal</keyword>
<sequence length="287" mass="32149">MKSLPWRALIFSLLFFCTLFATTSFATTLTDIPYGTAKEQKLDIYLPDKAANSPIIFMVHGGAWRFGDKQNRGLVKSKVARWVSRGWAFVSINYRMLPNTAPDQQAVDVAKALAYVQTHSAKWAADSSKIIVMGHSAGAHLVSLLVTDPSLSDSKTLAPIQGAILLDTAALDVSRLMTQKHARLYDRAFGDNPIYWRKVSAIEHLHNKVKPVLLVCSTQREDSCEQANYFVNKALKLGVKAQQLRIDLSHSKINTSLGDNNLYTDQIEDFIRTLDPYFNAYLQTRAR</sequence>
<name>A0ABV3TT44_9GAMM</name>
<accession>A0ABV3TT44</accession>
<keyword evidence="5" id="KW-1185">Reference proteome</keyword>